<feature type="chain" id="PRO_5040381750" description="Secreted protein" evidence="2">
    <location>
        <begin position="23"/>
        <end position="94"/>
    </location>
</feature>
<evidence type="ECO:0000256" key="2">
    <source>
        <dbReference type="SAM" id="SignalP"/>
    </source>
</evidence>
<gene>
    <name evidence="3" type="ORF">EDB81DRAFT_81457</name>
</gene>
<dbReference type="Proteomes" id="UP000738349">
    <property type="component" value="Unassembled WGS sequence"/>
</dbReference>
<comment type="caution">
    <text evidence="3">The sequence shown here is derived from an EMBL/GenBank/DDBJ whole genome shotgun (WGS) entry which is preliminary data.</text>
</comment>
<evidence type="ECO:0000313" key="4">
    <source>
        <dbReference type="Proteomes" id="UP000738349"/>
    </source>
</evidence>
<feature type="signal peptide" evidence="2">
    <location>
        <begin position="1"/>
        <end position="22"/>
    </location>
</feature>
<dbReference type="AlphaFoldDB" id="A0A9P9EH69"/>
<protein>
    <recommendedName>
        <fullName evidence="5">Secreted protein</fullName>
    </recommendedName>
</protein>
<feature type="region of interest" description="Disordered" evidence="1">
    <location>
        <begin position="33"/>
        <end position="54"/>
    </location>
</feature>
<evidence type="ECO:0000256" key="1">
    <source>
        <dbReference type="SAM" id="MobiDB-lite"/>
    </source>
</evidence>
<proteinExistence type="predicted"/>
<feature type="compositionally biased region" description="Basic and acidic residues" evidence="1">
    <location>
        <begin position="84"/>
        <end position="94"/>
    </location>
</feature>
<keyword evidence="4" id="KW-1185">Reference proteome</keyword>
<reference evidence="3" key="1">
    <citation type="journal article" date="2021" name="Nat. Commun.">
        <title>Genetic determinants of endophytism in the Arabidopsis root mycobiome.</title>
        <authorList>
            <person name="Mesny F."/>
            <person name="Miyauchi S."/>
            <person name="Thiergart T."/>
            <person name="Pickel B."/>
            <person name="Atanasova L."/>
            <person name="Karlsson M."/>
            <person name="Huettel B."/>
            <person name="Barry K.W."/>
            <person name="Haridas S."/>
            <person name="Chen C."/>
            <person name="Bauer D."/>
            <person name="Andreopoulos W."/>
            <person name="Pangilinan J."/>
            <person name="LaButti K."/>
            <person name="Riley R."/>
            <person name="Lipzen A."/>
            <person name="Clum A."/>
            <person name="Drula E."/>
            <person name="Henrissat B."/>
            <person name="Kohler A."/>
            <person name="Grigoriev I.V."/>
            <person name="Martin F.M."/>
            <person name="Hacquard S."/>
        </authorList>
    </citation>
    <scope>NUCLEOTIDE SEQUENCE</scope>
    <source>
        <strain evidence="3">MPI-CAGE-AT-0147</strain>
    </source>
</reference>
<sequence>MAVMQSLIWTLCVLSSPRCSQAATIPARCPLVSSAQGEGKGQQELNVRSRRPREPPSPYWEMLALLKHPAGFHFRKQPAHPKTAMRDRRVARVI</sequence>
<evidence type="ECO:0000313" key="3">
    <source>
        <dbReference type="EMBL" id="KAH7136496.1"/>
    </source>
</evidence>
<dbReference type="EMBL" id="JAGMUV010000013">
    <property type="protein sequence ID" value="KAH7136496.1"/>
    <property type="molecule type" value="Genomic_DNA"/>
</dbReference>
<feature type="region of interest" description="Disordered" evidence="1">
    <location>
        <begin position="75"/>
        <end position="94"/>
    </location>
</feature>
<evidence type="ECO:0008006" key="5">
    <source>
        <dbReference type="Google" id="ProtNLM"/>
    </source>
</evidence>
<accession>A0A9P9EH69</accession>
<organism evidence="3 4">
    <name type="scientific">Dactylonectria macrodidyma</name>
    <dbReference type="NCBI Taxonomy" id="307937"/>
    <lineage>
        <taxon>Eukaryota</taxon>
        <taxon>Fungi</taxon>
        <taxon>Dikarya</taxon>
        <taxon>Ascomycota</taxon>
        <taxon>Pezizomycotina</taxon>
        <taxon>Sordariomycetes</taxon>
        <taxon>Hypocreomycetidae</taxon>
        <taxon>Hypocreales</taxon>
        <taxon>Nectriaceae</taxon>
        <taxon>Dactylonectria</taxon>
    </lineage>
</organism>
<name>A0A9P9EH69_9HYPO</name>
<keyword evidence="2" id="KW-0732">Signal</keyword>